<keyword evidence="10 13" id="KW-0143">Chaperone</keyword>
<dbReference type="PRINTS" id="PR00701">
    <property type="entry name" value="60KDINNERMP"/>
</dbReference>
<reference evidence="17 18" key="1">
    <citation type="submission" date="2015-07" db="EMBL/GenBank/DDBJ databases">
        <authorList>
            <person name="Kim K.M."/>
        </authorList>
    </citation>
    <scope>NUCLEOTIDE SEQUENCE [LARGE SCALE GENOMIC DNA]</scope>
    <source>
        <strain evidence="17 18">KCTC 12363</strain>
    </source>
</reference>
<evidence type="ECO:0000256" key="12">
    <source>
        <dbReference type="ARBA" id="ARBA00033342"/>
    </source>
</evidence>
<evidence type="ECO:0000256" key="13">
    <source>
        <dbReference type="HAMAP-Rule" id="MF_01810"/>
    </source>
</evidence>
<dbReference type="CDD" id="cd19961">
    <property type="entry name" value="EcYidC-like_peri"/>
    <property type="match status" value="1"/>
</dbReference>
<gene>
    <name evidence="13" type="primary">yidC</name>
    <name evidence="17" type="ORF">CA2015_4340</name>
</gene>
<dbReference type="NCBIfam" id="TIGR03592">
    <property type="entry name" value="yidC_oxa1_cterm"/>
    <property type="match status" value="1"/>
</dbReference>
<keyword evidence="8 13" id="KW-1133">Transmembrane helix</keyword>
<keyword evidence="5 13" id="KW-1003">Cell membrane</keyword>
<feature type="domain" description="Membrane insertase YidC/Oxa/ALB C-terminal" evidence="15">
    <location>
        <begin position="362"/>
        <end position="554"/>
    </location>
</feature>
<sequence length="607" mass="68828">MDKNQATGLILFAAVILVYSLFFASDPQPVIEPQTTNGSTQVQSNAIETDQDLGQVDNAINDSLSNLAAKQKYGDFSDLVKGQETATVLENENIKITLSNKGGEIQKVEVKGFKTYDQKPLILFDSETGKLDYKINSTQGNLSLNDLYFVVKESSEAVDGVQVSTVTFTAIAGSGSIVRKYQLPPTGYELSHKIQGAGLESLISDDVLTINWQSELQRLEEDMGESRRKTYMNFYTADETYDYLSTGEGDDAEQIGEPLKWVAFKQRFFTTGIIAKNQFNSGNLAQETPLDSSFVKNMSATLLLPINGEVSYYFGPNNYKILKNVTPEFDKNVDMGYIFVSWVNKYIIVNLFHWLENFFDNYGVIIILIVFIIKLFLLPLTYKSYIGMAKMRVIKPEIDELKEKYGEDQTKMQQEQMKLFSQLGVSPISGCLPMVLQMPFLLAMFFFFPNSIELRQESFLWAHDLSTYDSILNLPFTIPFYGDHVSLFTLLMTVSQIAYTHFNNQLTTAQGPMKNIGYVMPVVFMFVLNSFPAALSFYYFVSNMVTFGQQYLIKQFVDDDKIRAKVEESKLKNANKKKSKFQMKIEQAMKASENNKTETKKRKGKGK</sequence>
<keyword evidence="9 13" id="KW-0472">Membrane</keyword>
<evidence type="ECO:0000259" key="16">
    <source>
        <dbReference type="Pfam" id="PF14849"/>
    </source>
</evidence>
<dbReference type="GO" id="GO:0005886">
    <property type="term" value="C:plasma membrane"/>
    <property type="evidence" value="ECO:0007669"/>
    <property type="project" value="UniProtKB-SubCell"/>
</dbReference>
<evidence type="ECO:0000313" key="18">
    <source>
        <dbReference type="Proteomes" id="UP000036520"/>
    </source>
</evidence>
<evidence type="ECO:0000256" key="9">
    <source>
        <dbReference type="ARBA" id="ARBA00023136"/>
    </source>
</evidence>
<dbReference type="RefSeq" id="WP_048643761.1">
    <property type="nucleotide sequence ID" value="NZ_CP012040.1"/>
</dbReference>
<comment type="similarity">
    <text evidence="2 13">Belongs to the OXA1/ALB3/YidC family. Type 1 subfamily.</text>
</comment>
<dbReference type="InterPro" id="IPR028055">
    <property type="entry name" value="YidC/Oxa/ALB_C"/>
</dbReference>
<feature type="domain" description="Membrane insertase YidC N-terminal" evidence="16">
    <location>
        <begin position="89"/>
        <end position="347"/>
    </location>
</feature>
<proteinExistence type="inferred from homology"/>
<dbReference type="InterPro" id="IPR019998">
    <property type="entry name" value="Membr_insert_YidC"/>
</dbReference>
<name>A0A0H4PKW6_9BACT</name>
<dbReference type="Gene3D" id="2.70.98.90">
    <property type="match status" value="1"/>
</dbReference>
<dbReference type="HAMAP" id="MF_01810">
    <property type="entry name" value="YidC_type1"/>
    <property type="match status" value="1"/>
</dbReference>
<dbReference type="PATRIC" id="fig|320787.5.peg.4758"/>
<protein>
    <recommendedName>
        <fullName evidence="3 13">Membrane protein insertase YidC</fullName>
    </recommendedName>
    <alternativeName>
        <fullName evidence="12 13">Foldase YidC</fullName>
    </alternativeName>
    <alternativeName>
        <fullName evidence="11 13">Membrane integrase YidC</fullName>
    </alternativeName>
    <alternativeName>
        <fullName evidence="13">Membrane protein YidC</fullName>
    </alternativeName>
</protein>
<dbReference type="InterPro" id="IPR001708">
    <property type="entry name" value="YidC/ALB3/OXA1/COX18"/>
</dbReference>
<evidence type="ECO:0000313" key="17">
    <source>
        <dbReference type="EMBL" id="AKP53685.1"/>
    </source>
</evidence>
<dbReference type="GO" id="GO:0032977">
    <property type="term" value="F:membrane insertase activity"/>
    <property type="evidence" value="ECO:0007669"/>
    <property type="project" value="InterPro"/>
</dbReference>
<feature type="transmembrane region" description="Helical" evidence="13">
    <location>
        <begin position="361"/>
        <end position="382"/>
    </location>
</feature>
<evidence type="ECO:0000256" key="14">
    <source>
        <dbReference type="SAM" id="MobiDB-lite"/>
    </source>
</evidence>
<dbReference type="STRING" id="320787.CA2015_4340"/>
<keyword evidence="18" id="KW-1185">Reference proteome</keyword>
<comment type="function">
    <text evidence="13">Required for the insertion and/or proper folding and/or complex formation of integral membrane proteins into the membrane. Involved in integration of membrane proteins that insert both dependently and independently of the Sec translocase complex, as well as at least some lipoproteins. Aids folding of multispanning membrane proteins.</text>
</comment>
<feature type="transmembrane region" description="Helical" evidence="13">
    <location>
        <begin position="419"/>
        <end position="448"/>
    </location>
</feature>
<evidence type="ECO:0000256" key="11">
    <source>
        <dbReference type="ARBA" id="ARBA00033245"/>
    </source>
</evidence>
<keyword evidence="4 13" id="KW-0813">Transport</keyword>
<evidence type="ECO:0000256" key="4">
    <source>
        <dbReference type="ARBA" id="ARBA00022448"/>
    </source>
</evidence>
<dbReference type="PANTHER" id="PTHR12428:SF65">
    <property type="entry name" value="CYTOCHROME C OXIDASE ASSEMBLY PROTEIN COX18, MITOCHONDRIAL"/>
    <property type="match status" value="1"/>
</dbReference>
<feature type="transmembrane region" description="Helical" evidence="13">
    <location>
        <begin position="518"/>
        <end position="541"/>
    </location>
</feature>
<dbReference type="GO" id="GO:0015031">
    <property type="term" value="P:protein transport"/>
    <property type="evidence" value="ECO:0007669"/>
    <property type="project" value="UniProtKB-KW"/>
</dbReference>
<dbReference type="EMBL" id="CP012040">
    <property type="protein sequence ID" value="AKP53685.1"/>
    <property type="molecule type" value="Genomic_DNA"/>
</dbReference>
<evidence type="ECO:0000256" key="2">
    <source>
        <dbReference type="ARBA" id="ARBA00010527"/>
    </source>
</evidence>
<dbReference type="KEGG" id="camu:CA2015_4340"/>
<dbReference type="InterPro" id="IPR038221">
    <property type="entry name" value="YidC_periplasmic_sf"/>
</dbReference>
<feature type="transmembrane region" description="Helical" evidence="13">
    <location>
        <begin position="6"/>
        <end position="24"/>
    </location>
</feature>
<dbReference type="PANTHER" id="PTHR12428">
    <property type="entry name" value="OXA1"/>
    <property type="match status" value="1"/>
</dbReference>
<dbReference type="GO" id="GO:0051205">
    <property type="term" value="P:protein insertion into membrane"/>
    <property type="evidence" value="ECO:0007669"/>
    <property type="project" value="TreeGrafter"/>
</dbReference>
<evidence type="ECO:0000256" key="7">
    <source>
        <dbReference type="ARBA" id="ARBA00022927"/>
    </source>
</evidence>
<evidence type="ECO:0000256" key="3">
    <source>
        <dbReference type="ARBA" id="ARBA00015325"/>
    </source>
</evidence>
<evidence type="ECO:0000256" key="1">
    <source>
        <dbReference type="ARBA" id="ARBA00004429"/>
    </source>
</evidence>
<feature type="region of interest" description="Disordered" evidence="14">
    <location>
        <begin position="588"/>
        <end position="607"/>
    </location>
</feature>
<dbReference type="NCBIfam" id="NF002356">
    <property type="entry name" value="PRK01318.2-3"/>
    <property type="match status" value="1"/>
</dbReference>
<organism evidence="17 18">
    <name type="scientific">Cyclobacterium amurskyense</name>
    <dbReference type="NCBI Taxonomy" id="320787"/>
    <lineage>
        <taxon>Bacteria</taxon>
        <taxon>Pseudomonadati</taxon>
        <taxon>Bacteroidota</taxon>
        <taxon>Cytophagia</taxon>
        <taxon>Cytophagales</taxon>
        <taxon>Cyclobacteriaceae</taxon>
        <taxon>Cyclobacterium</taxon>
    </lineage>
</organism>
<evidence type="ECO:0000259" key="15">
    <source>
        <dbReference type="Pfam" id="PF02096"/>
    </source>
</evidence>
<dbReference type="OrthoDB" id="9780552at2"/>
<keyword evidence="6 13" id="KW-0812">Transmembrane</keyword>
<dbReference type="Proteomes" id="UP000036520">
    <property type="component" value="Chromosome"/>
</dbReference>
<evidence type="ECO:0000256" key="6">
    <source>
        <dbReference type="ARBA" id="ARBA00022692"/>
    </source>
</evidence>
<dbReference type="InterPro" id="IPR028053">
    <property type="entry name" value="Membr_insert_YidC_N"/>
</dbReference>
<evidence type="ECO:0000256" key="10">
    <source>
        <dbReference type="ARBA" id="ARBA00023186"/>
    </source>
</evidence>
<evidence type="ECO:0000256" key="5">
    <source>
        <dbReference type="ARBA" id="ARBA00022475"/>
    </source>
</evidence>
<dbReference type="CDD" id="cd20070">
    <property type="entry name" value="5TM_YidC_Alb3"/>
    <property type="match status" value="1"/>
</dbReference>
<accession>A0A0H4PKW6</accession>
<dbReference type="InterPro" id="IPR047196">
    <property type="entry name" value="YidC_ALB_C"/>
</dbReference>
<dbReference type="NCBIfam" id="TIGR03593">
    <property type="entry name" value="yidC_nterm"/>
    <property type="match status" value="1"/>
</dbReference>
<dbReference type="AlphaFoldDB" id="A0A0H4PKW6"/>
<evidence type="ECO:0000256" key="8">
    <source>
        <dbReference type="ARBA" id="ARBA00022989"/>
    </source>
</evidence>
<dbReference type="Pfam" id="PF14849">
    <property type="entry name" value="YidC_periplas"/>
    <property type="match status" value="1"/>
</dbReference>
<keyword evidence="7 13" id="KW-0653">Protein transport</keyword>
<comment type="subunit">
    <text evidence="13">Interacts with the Sec translocase complex via SecD. Specifically interacts with transmembrane segments of nascent integral membrane proteins during membrane integration.</text>
</comment>
<dbReference type="Pfam" id="PF02096">
    <property type="entry name" value="60KD_IMP"/>
    <property type="match status" value="1"/>
</dbReference>
<comment type="subcellular location">
    <subcellularLocation>
        <location evidence="1">Cell inner membrane</location>
        <topology evidence="1">Multi-pass membrane protein</topology>
    </subcellularLocation>
    <subcellularLocation>
        <location evidence="13">Cell membrane</location>
        <topology evidence="13">Multi-pass membrane protein</topology>
    </subcellularLocation>
</comment>